<gene>
    <name evidence="4" type="primary">rfbE_2</name>
    <name evidence="4" type="ORF">SIID45300_02878</name>
</gene>
<evidence type="ECO:0000256" key="1">
    <source>
        <dbReference type="ARBA" id="ARBA00005125"/>
    </source>
</evidence>
<evidence type="ECO:0000259" key="3">
    <source>
        <dbReference type="Pfam" id="PF01370"/>
    </source>
</evidence>
<comment type="pathway">
    <text evidence="1">Bacterial outer membrane biogenesis; LPS O-antigen biosynthesis.</text>
</comment>
<organism evidence="4 5">
    <name type="scientific">Candidatus Magnetaquiglobus chichijimensis</name>
    <dbReference type="NCBI Taxonomy" id="3141448"/>
    <lineage>
        <taxon>Bacteria</taxon>
        <taxon>Pseudomonadati</taxon>
        <taxon>Pseudomonadota</taxon>
        <taxon>Magnetococcia</taxon>
        <taxon>Magnetococcales</taxon>
        <taxon>Candidatus Magnetaquicoccaceae</taxon>
        <taxon>Candidatus Magnetaquiglobus</taxon>
    </lineage>
</organism>
<feature type="domain" description="NAD-dependent epimerase/dehydratase" evidence="3">
    <location>
        <begin position="6"/>
        <end position="274"/>
    </location>
</feature>
<accession>A0ABQ0CCA9</accession>
<keyword evidence="4" id="KW-0413">Isomerase</keyword>
<dbReference type="EC" id="5.1.3.10" evidence="4"/>
<proteinExistence type="inferred from homology"/>
<evidence type="ECO:0000256" key="2">
    <source>
        <dbReference type="ARBA" id="ARBA00007637"/>
    </source>
</evidence>
<dbReference type="EMBL" id="BAAFGK010000005">
    <property type="protein sequence ID" value="GAB0058527.1"/>
    <property type="molecule type" value="Genomic_DNA"/>
</dbReference>
<sequence length="358" mass="39853">MTFHRILITGGAGFVGSNLALACKRDLPDTEVIALDNLKRRGSELSLERLRHGGVTFHHGDIRCPEDLDNLEPADLILECSAEPSVQAGYNSSPAYVIHTNLSGTINCLEYARKHNSALIFLSTSRVYPIASLRQIPMMEENTRLEVTKNASGIGWSQVGIDETFPLTGSRSIYGTTKLASELLIEEYRAMYGLKTVINRCGILTGPWQMGKVDQGVIVLWMAHHFFNLPLGYIGFGGTGKQVRDLLHVDDLYDLLRVQMADLDRYSGMVVNVGGGREVSVSLSELTDWCQRITGNVVPLRADPVTRDYDIPYYITDHTRITHATGWMPKRGVEQTLQEIHGWIRTHRAMLAPLFGIA</sequence>
<name>A0ABQ0CCA9_9PROT</name>
<dbReference type="RefSeq" id="WP_420906248.1">
    <property type="nucleotide sequence ID" value="NZ_BAAFGK010000005.1"/>
</dbReference>
<evidence type="ECO:0000313" key="4">
    <source>
        <dbReference type="EMBL" id="GAB0058527.1"/>
    </source>
</evidence>
<dbReference type="PROSITE" id="PS51257">
    <property type="entry name" value="PROKAR_LIPOPROTEIN"/>
    <property type="match status" value="1"/>
</dbReference>
<keyword evidence="5" id="KW-1185">Reference proteome</keyword>
<evidence type="ECO:0000313" key="5">
    <source>
        <dbReference type="Proteomes" id="UP001628193"/>
    </source>
</evidence>
<dbReference type="SUPFAM" id="SSF51735">
    <property type="entry name" value="NAD(P)-binding Rossmann-fold domains"/>
    <property type="match status" value="1"/>
</dbReference>
<dbReference type="PANTHER" id="PTHR43000">
    <property type="entry name" value="DTDP-D-GLUCOSE 4,6-DEHYDRATASE-RELATED"/>
    <property type="match status" value="1"/>
</dbReference>
<comment type="similarity">
    <text evidence="2">Belongs to the NAD(P)-dependent epimerase/dehydratase family.</text>
</comment>
<dbReference type="Gene3D" id="3.40.50.720">
    <property type="entry name" value="NAD(P)-binding Rossmann-like Domain"/>
    <property type="match status" value="1"/>
</dbReference>
<reference evidence="4 5" key="1">
    <citation type="submission" date="2024-09" db="EMBL/GenBank/DDBJ databases">
        <title>Draft genome sequence of Candidatus Magnetaquicoccaceae bacterium FCR-1.</title>
        <authorList>
            <person name="Shimoshige H."/>
            <person name="Shimamura S."/>
            <person name="Taoka A."/>
            <person name="Kobayashi H."/>
            <person name="Maekawa T."/>
        </authorList>
    </citation>
    <scope>NUCLEOTIDE SEQUENCE [LARGE SCALE GENOMIC DNA]</scope>
    <source>
        <strain evidence="4 5">FCR-1</strain>
    </source>
</reference>
<comment type="caution">
    <text evidence="4">The sequence shown here is derived from an EMBL/GenBank/DDBJ whole genome shotgun (WGS) entry which is preliminary data.</text>
</comment>
<dbReference type="Proteomes" id="UP001628193">
    <property type="component" value="Unassembled WGS sequence"/>
</dbReference>
<protein>
    <submittedName>
        <fullName evidence="4">CDP-paratose 2-epimerase</fullName>
        <ecNumber evidence="4">5.1.3.10</ecNumber>
    </submittedName>
</protein>
<dbReference type="InterPro" id="IPR036291">
    <property type="entry name" value="NAD(P)-bd_dom_sf"/>
</dbReference>
<dbReference type="InterPro" id="IPR001509">
    <property type="entry name" value="Epimerase_deHydtase"/>
</dbReference>
<dbReference type="Pfam" id="PF01370">
    <property type="entry name" value="Epimerase"/>
    <property type="match status" value="1"/>
</dbReference>
<dbReference type="GO" id="GO:0047732">
    <property type="term" value="F:CDP-abequose epimerase activity"/>
    <property type="evidence" value="ECO:0007669"/>
    <property type="project" value="UniProtKB-EC"/>
</dbReference>